<keyword evidence="2" id="KW-1185">Reference proteome</keyword>
<dbReference type="PANTHER" id="PTHR11941:SF54">
    <property type="entry name" value="ENOYL-COA HYDRATASE, MITOCHONDRIAL"/>
    <property type="match status" value="1"/>
</dbReference>
<dbReference type="InterPro" id="IPR001753">
    <property type="entry name" value="Enoyl-CoA_hydra/iso"/>
</dbReference>
<reference evidence="2" key="1">
    <citation type="journal article" date="2019" name="Int. J. Syst. Evol. Microbiol.">
        <title>The Global Catalogue of Microorganisms (GCM) 10K type strain sequencing project: providing services to taxonomists for standard genome sequencing and annotation.</title>
        <authorList>
            <consortium name="The Broad Institute Genomics Platform"/>
            <consortium name="The Broad Institute Genome Sequencing Center for Infectious Disease"/>
            <person name="Wu L."/>
            <person name="Ma J."/>
        </authorList>
    </citation>
    <scope>NUCLEOTIDE SEQUENCE [LARGE SCALE GENOMIC DNA]</scope>
    <source>
        <strain evidence="2">JCM 14545</strain>
    </source>
</reference>
<protein>
    <submittedName>
        <fullName evidence="1">Enoyl-CoA hydratase/isomerase family protein</fullName>
    </submittedName>
</protein>
<dbReference type="InterPro" id="IPR029045">
    <property type="entry name" value="ClpP/crotonase-like_dom_sf"/>
</dbReference>
<sequence>MSSTTLETAGEVAVLRLAHGKANALDTELCTELVSRFGELQASSCTAVVLTGRDGIFSAGVDLRRLDDGGPGYVREFLPALSDAFLAVFDFPRPVVAALNGHAIAGGAVLAAACDRRVLAGERAGIGVTELLVGVPFPLTALEILRCAFGTSALRGLVYLGAVHDGEDALRLGLADELSDQDTVLPRAIDLAERLGSLGADAFGHTKAQLHRPFIERIGEQRPGDDARVEKIWTSDEALASISAYVERVLKKNG</sequence>
<dbReference type="CDD" id="cd06558">
    <property type="entry name" value="crotonase-like"/>
    <property type="match status" value="1"/>
</dbReference>
<organism evidence="1 2">
    <name type="scientific">Amycolatopsis minnesotensis</name>
    <dbReference type="NCBI Taxonomy" id="337894"/>
    <lineage>
        <taxon>Bacteria</taxon>
        <taxon>Bacillati</taxon>
        <taxon>Actinomycetota</taxon>
        <taxon>Actinomycetes</taxon>
        <taxon>Pseudonocardiales</taxon>
        <taxon>Pseudonocardiaceae</taxon>
        <taxon>Amycolatopsis</taxon>
    </lineage>
</organism>
<evidence type="ECO:0000313" key="1">
    <source>
        <dbReference type="EMBL" id="GAA1951383.1"/>
    </source>
</evidence>
<dbReference type="Proteomes" id="UP001501116">
    <property type="component" value="Unassembled WGS sequence"/>
</dbReference>
<dbReference type="EMBL" id="BAAANN010000006">
    <property type="protein sequence ID" value="GAA1951383.1"/>
    <property type="molecule type" value="Genomic_DNA"/>
</dbReference>
<comment type="caution">
    <text evidence="1">The sequence shown here is derived from an EMBL/GenBank/DDBJ whole genome shotgun (WGS) entry which is preliminary data.</text>
</comment>
<dbReference type="SUPFAM" id="SSF52096">
    <property type="entry name" value="ClpP/crotonase"/>
    <property type="match status" value="1"/>
</dbReference>
<name>A0ABP5BRW7_9PSEU</name>
<dbReference type="RefSeq" id="WP_344416003.1">
    <property type="nucleotide sequence ID" value="NZ_BAAANN010000006.1"/>
</dbReference>
<accession>A0ABP5BRW7</accession>
<proteinExistence type="predicted"/>
<dbReference type="PANTHER" id="PTHR11941">
    <property type="entry name" value="ENOYL-COA HYDRATASE-RELATED"/>
    <property type="match status" value="1"/>
</dbReference>
<dbReference type="Gene3D" id="3.90.226.10">
    <property type="entry name" value="2-enoyl-CoA Hydratase, Chain A, domain 1"/>
    <property type="match status" value="1"/>
</dbReference>
<evidence type="ECO:0000313" key="2">
    <source>
        <dbReference type="Proteomes" id="UP001501116"/>
    </source>
</evidence>
<gene>
    <name evidence="1" type="ORF">GCM10009754_20290</name>
</gene>
<dbReference type="Pfam" id="PF00378">
    <property type="entry name" value="ECH_1"/>
    <property type="match status" value="1"/>
</dbReference>